<name>A0AAE0HQK4_9PEZI</name>
<comment type="caution">
    <text evidence="2">The sequence shown here is derived from an EMBL/GenBank/DDBJ whole genome shotgun (WGS) entry which is preliminary data.</text>
</comment>
<dbReference type="EMBL" id="JAUEPN010000001">
    <property type="protein sequence ID" value="KAK3299946.1"/>
    <property type="molecule type" value="Genomic_DNA"/>
</dbReference>
<organism evidence="2 3">
    <name type="scientific">Chaetomium fimeti</name>
    <dbReference type="NCBI Taxonomy" id="1854472"/>
    <lineage>
        <taxon>Eukaryota</taxon>
        <taxon>Fungi</taxon>
        <taxon>Dikarya</taxon>
        <taxon>Ascomycota</taxon>
        <taxon>Pezizomycotina</taxon>
        <taxon>Sordariomycetes</taxon>
        <taxon>Sordariomycetidae</taxon>
        <taxon>Sordariales</taxon>
        <taxon>Chaetomiaceae</taxon>
        <taxon>Chaetomium</taxon>
    </lineage>
</organism>
<dbReference type="RefSeq" id="XP_062663460.1">
    <property type="nucleotide sequence ID" value="XM_062800152.1"/>
</dbReference>
<protein>
    <submittedName>
        <fullName evidence="2">Uncharacterized protein</fullName>
    </submittedName>
</protein>
<evidence type="ECO:0000313" key="2">
    <source>
        <dbReference type="EMBL" id="KAK3299946.1"/>
    </source>
</evidence>
<feature type="compositionally biased region" description="Basic and acidic residues" evidence="1">
    <location>
        <begin position="1"/>
        <end position="11"/>
    </location>
</feature>
<feature type="region of interest" description="Disordered" evidence="1">
    <location>
        <begin position="214"/>
        <end position="237"/>
    </location>
</feature>
<dbReference type="Proteomes" id="UP001278766">
    <property type="component" value="Unassembled WGS sequence"/>
</dbReference>
<sequence length="388" mass="42063">METETRSRPELRPVWTGRGDHPQPSPGTTALSATSPLYSASLSLPSPMHPTPPGYDPMRAHERALVDRLDRVDPRGRRGSQQSPTTARSLSPISEQNPDARRGSAASLPLPRAPAPSPLSPKLMQYTGPQTLAARTREILLGGLPDGLPRSPLTPAITSAIDDRRHSLPALSSPSGRRNSQQIREGLQDWGHVYFGNKAIADCLVSAVALRRHSDSSSTDGDAASLERPSGDSSQLTIRARVRPCALNREPFLLRRTFDMDGLRATIPELPPPSAGPRRPSSELPLRSPLPTGRRRSSVAASAKHGLDRDRSHVQSTNTVPIHAKYARAFFPVLAAFLYSGHIEKGDIIDLPMPNPKVWAQTVAHVYTGQGELTEAIKQNIEYLGGKA</sequence>
<gene>
    <name evidence="2" type="ORF">B0H64DRAFT_3112</name>
</gene>
<reference evidence="2" key="1">
    <citation type="journal article" date="2023" name="Mol. Phylogenet. Evol.">
        <title>Genome-scale phylogeny and comparative genomics of the fungal order Sordariales.</title>
        <authorList>
            <person name="Hensen N."/>
            <person name="Bonometti L."/>
            <person name="Westerberg I."/>
            <person name="Brannstrom I.O."/>
            <person name="Guillou S."/>
            <person name="Cros-Aarteil S."/>
            <person name="Calhoun S."/>
            <person name="Haridas S."/>
            <person name="Kuo A."/>
            <person name="Mondo S."/>
            <person name="Pangilinan J."/>
            <person name="Riley R."/>
            <person name="LaButti K."/>
            <person name="Andreopoulos B."/>
            <person name="Lipzen A."/>
            <person name="Chen C."/>
            <person name="Yan M."/>
            <person name="Daum C."/>
            <person name="Ng V."/>
            <person name="Clum A."/>
            <person name="Steindorff A."/>
            <person name="Ohm R.A."/>
            <person name="Martin F."/>
            <person name="Silar P."/>
            <person name="Natvig D.O."/>
            <person name="Lalanne C."/>
            <person name="Gautier V."/>
            <person name="Ament-Velasquez S.L."/>
            <person name="Kruys A."/>
            <person name="Hutchinson M.I."/>
            <person name="Powell A.J."/>
            <person name="Barry K."/>
            <person name="Miller A.N."/>
            <person name="Grigoriev I.V."/>
            <person name="Debuchy R."/>
            <person name="Gladieux P."/>
            <person name="Hiltunen Thoren M."/>
            <person name="Johannesson H."/>
        </authorList>
    </citation>
    <scope>NUCLEOTIDE SEQUENCE</scope>
    <source>
        <strain evidence="2">CBS 168.71</strain>
    </source>
</reference>
<evidence type="ECO:0000313" key="3">
    <source>
        <dbReference type="Proteomes" id="UP001278766"/>
    </source>
</evidence>
<accession>A0AAE0HQK4</accession>
<evidence type="ECO:0000256" key="1">
    <source>
        <dbReference type="SAM" id="MobiDB-lite"/>
    </source>
</evidence>
<feature type="compositionally biased region" description="Basic and acidic residues" evidence="1">
    <location>
        <begin position="58"/>
        <end position="76"/>
    </location>
</feature>
<feature type="region of interest" description="Disordered" evidence="1">
    <location>
        <begin position="264"/>
        <end position="315"/>
    </location>
</feature>
<feature type="compositionally biased region" description="Polar residues" evidence="1">
    <location>
        <begin position="79"/>
        <end position="97"/>
    </location>
</feature>
<dbReference type="AlphaFoldDB" id="A0AAE0HQK4"/>
<feature type="region of interest" description="Disordered" evidence="1">
    <location>
        <begin position="1"/>
        <end position="125"/>
    </location>
</feature>
<feature type="compositionally biased region" description="Low complexity" evidence="1">
    <location>
        <begin position="276"/>
        <end position="291"/>
    </location>
</feature>
<proteinExistence type="predicted"/>
<keyword evidence="3" id="KW-1185">Reference proteome</keyword>
<dbReference type="GeneID" id="87837100"/>
<feature type="compositionally biased region" description="Low complexity" evidence="1">
    <location>
        <begin position="28"/>
        <end position="46"/>
    </location>
</feature>
<reference evidence="2" key="2">
    <citation type="submission" date="2023-06" db="EMBL/GenBank/DDBJ databases">
        <authorList>
            <consortium name="Lawrence Berkeley National Laboratory"/>
            <person name="Haridas S."/>
            <person name="Hensen N."/>
            <person name="Bonometti L."/>
            <person name="Westerberg I."/>
            <person name="Brannstrom I.O."/>
            <person name="Guillou S."/>
            <person name="Cros-Aarteil S."/>
            <person name="Calhoun S."/>
            <person name="Kuo A."/>
            <person name="Mondo S."/>
            <person name="Pangilinan J."/>
            <person name="Riley R."/>
            <person name="Labutti K."/>
            <person name="Andreopoulos B."/>
            <person name="Lipzen A."/>
            <person name="Chen C."/>
            <person name="Yanf M."/>
            <person name="Daum C."/>
            <person name="Ng V."/>
            <person name="Clum A."/>
            <person name="Steindorff A."/>
            <person name="Ohm R."/>
            <person name="Martin F."/>
            <person name="Silar P."/>
            <person name="Natvig D."/>
            <person name="Lalanne C."/>
            <person name="Gautier V."/>
            <person name="Ament-Velasquez S.L."/>
            <person name="Kruys A."/>
            <person name="Hutchinson M.I."/>
            <person name="Powell A.J."/>
            <person name="Barry K."/>
            <person name="Miller A.N."/>
            <person name="Grigoriev I.V."/>
            <person name="Debuchy R."/>
            <person name="Gladieux P."/>
            <person name="Thoren M.H."/>
            <person name="Johannesson H."/>
        </authorList>
    </citation>
    <scope>NUCLEOTIDE SEQUENCE</scope>
    <source>
        <strain evidence="2">CBS 168.71</strain>
    </source>
</reference>